<evidence type="ECO:0000313" key="1">
    <source>
        <dbReference type="EMBL" id="CAB4026839.1"/>
    </source>
</evidence>
<name>A0A7D9L4G1_PARCT</name>
<proteinExistence type="predicted"/>
<comment type="caution">
    <text evidence="1">The sequence shown here is derived from an EMBL/GenBank/DDBJ whole genome shotgun (WGS) entry which is preliminary data.</text>
</comment>
<dbReference type="EMBL" id="CACRXK020014440">
    <property type="protein sequence ID" value="CAB4026839.1"/>
    <property type="molecule type" value="Genomic_DNA"/>
</dbReference>
<dbReference type="AlphaFoldDB" id="A0A7D9L4G1"/>
<reference evidence="1" key="1">
    <citation type="submission" date="2020-04" db="EMBL/GenBank/DDBJ databases">
        <authorList>
            <person name="Alioto T."/>
            <person name="Alioto T."/>
            <person name="Gomez Garrido J."/>
        </authorList>
    </citation>
    <scope>NUCLEOTIDE SEQUENCE</scope>
    <source>
        <strain evidence="1">A484AB</strain>
    </source>
</reference>
<protein>
    <submittedName>
        <fullName evidence="1">Uncharacterized protein</fullName>
    </submittedName>
</protein>
<evidence type="ECO:0000313" key="2">
    <source>
        <dbReference type="Proteomes" id="UP001152795"/>
    </source>
</evidence>
<dbReference type="PANTHER" id="PTHR47510">
    <property type="entry name" value="REVERSE TRANSCRIPTASE DOMAIN-CONTAINING PROTEIN"/>
    <property type="match status" value="1"/>
</dbReference>
<dbReference type="OrthoDB" id="411173at2759"/>
<feature type="non-terminal residue" evidence="1">
    <location>
        <position position="89"/>
    </location>
</feature>
<organism evidence="1 2">
    <name type="scientific">Paramuricea clavata</name>
    <name type="common">Red gorgonian</name>
    <name type="synonym">Violescent sea-whip</name>
    <dbReference type="NCBI Taxonomy" id="317549"/>
    <lineage>
        <taxon>Eukaryota</taxon>
        <taxon>Metazoa</taxon>
        <taxon>Cnidaria</taxon>
        <taxon>Anthozoa</taxon>
        <taxon>Octocorallia</taxon>
        <taxon>Malacalcyonacea</taxon>
        <taxon>Plexauridae</taxon>
        <taxon>Paramuricea</taxon>
    </lineage>
</organism>
<gene>
    <name evidence="1" type="ORF">PACLA_8A030776</name>
</gene>
<sequence length="89" mass="9910">MGPDGIPVWVLKENADILPQPIADIINKSYSETHLPLSWKSADIVSIPKEKPVRDVNDYVVYCFVKPAVLKKEDPNQYGTIPNSSTMPS</sequence>
<dbReference type="PANTHER" id="PTHR47510:SF3">
    <property type="entry name" value="ENDO_EXONUCLEASE_PHOSPHATASE DOMAIN-CONTAINING PROTEIN"/>
    <property type="match status" value="1"/>
</dbReference>
<accession>A0A7D9L4G1</accession>
<keyword evidence="2" id="KW-1185">Reference proteome</keyword>
<dbReference type="Proteomes" id="UP001152795">
    <property type="component" value="Unassembled WGS sequence"/>
</dbReference>